<feature type="region of interest" description="Disordered" evidence="16">
    <location>
        <begin position="807"/>
        <end position="831"/>
    </location>
</feature>
<evidence type="ECO:0000256" key="1">
    <source>
        <dbReference type="ARBA" id="ARBA00004371"/>
    </source>
</evidence>
<evidence type="ECO:0000256" key="15">
    <source>
        <dbReference type="PROSITE-ProRule" id="PRU00221"/>
    </source>
</evidence>
<dbReference type="GO" id="GO:0005764">
    <property type="term" value="C:lysosome"/>
    <property type="evidence" value="ECO:0007669"/>
    <property type="project" value="UniProtKB-SubCell"/>
</dbReference>
<feature type="repeat" description="WD" evidence="15">
    <location>
        <begin position="406"/>
        <end position="439"/>
    </location>
</feature>
<comment type="similarity">
    <text evidence="4">Belongs to the WD repeat SEC13 family.</text>
</comment>
<name>W6UAP1_ECHGR</name>
<keyword evidence="9" id="KW-0509">mRNA transport</keyword>
<evidence type="ECO:0000256" key="14">
    <source>
        <dbReference type="ARBA" id="ARBA00023242"/>
    </source>
</evidence>
<dbReference type="Gene3D" id="2.130.10.10">
    <property type="entry name" value="YVTN repeat-like/Quinoprotein amine dehydrogenase"/>
    <property type="match status" value="1"/>
</dbReference>
<evidence type="ECO:0000256" key="8">
    <source>
        <dbReference type="ARBA" id="ARBA00022737"/>
    </source>
</evidence>
<evidence type="ECO:0000256" key="4">
    <source>
        <dbReference type="ARBA" id="ARBA00010102"/>
    </source>
</evidence>
<keyword evidence="12" id="KW-0906">Nuclear pore complex</keyword>
<dbReference type="GO" id="GO:0030127">
    <property type="term" value="C:COPII vesicle coat"/>
    <property type="evidence" value="ECO:0007669"/>
    <property type="project" value="TreeGrafter"/>
</dbReference>
<dbReference type="STRING" id="6210.W6UAP1"/>
<evidence type="ECO:0000256" key="6">
    <source>
        <dbReference type="ARBA" id="ARBA00022448"/>
    </source>
</evidence>
<proteinExistence type="inferred from homology"/>
<keyword evidence="8" id="KW-0677">Repeat</keyword>
<keyword evidence="11" id="KW-0811">Translocation</keyword>
<comment type="subcellular location">
    <subcellularLocation>
        <location evidence="1">Lysosome</location>
    </subcellularLocation>
    <subcellularLocation>
        <location evidence="2">Nucleus</location>
        <location evidence="2">Nuclear pore complex</location>
    </subcellularLocation>
</comment>
<dbReference type="InterPro" id="IPR011993">
    <property type="entry name" value="PH-like_dom_sf"/>
</dbReference>
<evidence type="ECO:0000313" key="18">
    <source>
        <dbReference type="EMBL" id="EUB58155.1"/>
    </source>
</evidence>
<dbReference type="InterPro" id="IPR036322">
    <property type="entry name" value="WD40_repeat_dom_sf"/>
</dbReference>
<dbReference type="SMART" id="SM00320">
    <property type="entry name" value="WD40"/>
    <property type="match status" value="6"/>
</dbReference>
<evidence type="ECO:0000256" key="10">
    <source>
        <dbReference type="ARBA" id="ARBA00022927"/>
    </source>
</evidence>
<dbReference type="GO" id="GO:0032008">
    <property type="term" value="P:positive regulation of TOR signaling"/>
    <property type="evidence" value="ECO:0007669"/>
    <property type="project" value="TreeGrafter"/>
</dbReference>
<dbReference type="PANTHER" id="PTHR11024">
    <property type="entry name" value="NUCLEAR PORE COMPLEX PROTEIN SEC13 / SEH1 FAMILY MEMBER"/>
    <property type="match status" value="1"/>
</dbReference>
<feature type="region of interest" description="Disordered" evidence="16">
    <location>
        <begin position="224"/>
        <end position="243"/>
    </location>
</feature>
<dbReference type="OrthoDB" id="364224at2759"/>
<evidence type="ECO:0000256" key="16">
    <source>
        <dbReference type="SAM" id="MobiDB-lite"/>
    </source>
</evidence>
<dbReference type="InterPro" id="IPR015943">
    <property type="entry name" value="WD40/YVTN_repeat-like_dom_sf"/>
</dbReference>
<keyword evidence="13" id="KW-0458">Lysosome</keyword>
<evidence type="ECO:0000256" key="13">
    <source>
        <dbReference type="ARBA" id="ARBA00023228"/>
    </source>
</evidence>
<dbReference type="Pfam" id="PF00400">
    <property type="entry name" value="WD40"/>
    <property type="match status" value="3"/>
</dbReference>
<dbReference type="SUPFAM" id="SSF50978">
    <property type="entry name" value="WD40 repeat-like"/>
    <property type="match status" value="1"/>
</dbReference>
<evidence type="ECO:0000256" key="7">
    <source>
        <dbReference type="ARBA" id="ARBA00022574"/>
    </source>
</evidence>
<comment type="caution">
    <text evidence="18">The sequence shown here is derived from an EMBL/GenBank/DDBJ whole genome shotgun (WGS) entry which is preliminary data.</text>
</comment>
<reference evidence="18 19" key="1">
    <citation type="journal article" date="2013" name="Nat. Genet.">
        <title>The genome of the hydatid tapeworm Echinococcus granulosus.</title>
        <authorList>
            <person name="Zheng H."/>
            <person name="Zhang W."/>
            <person name="Zhang L."/>
            <person name="Zhang Z."/>
            <person name="Li J."/>
            <person name="Lu G."/>
            <person name="Zhu Y."/>
            <person name="Wang Y."/>
            <person name="Huang Y."/>
            <person name="Liu J."/>
            <person name="Kang H."/>
            <person name="Chen J."/>
            <person name="Wang L."/>
            <person name="Chen A."/>
            <person name="Yu S."/>
            <person name="Gao Z."/>
            <person name="Jin L."/>
            <person name="Gu W."/>
            <person name="Wang Z."/>
            <person name="Zhao L."/>
            <person name="Shi B."/>
            <person name="Wen H."/>
            <person name="Lin R."/>
            <person name="Jones M.K."/>
            <person name="Brejova B."/>
            <person name="Vinar T."/>
            <person name="Zhao G."/>
            <person name="McManus D.P."/>
            <person name="Chen Z."/>
            <person name="Zhou Y."/>
            <person name="Wang S."/>
        </authorList>
    </citation>
    <scope>NUCLEOTIDE SEQUENCE [LARGE SCALE GENOMIC DNA]</scope>
</reference>
<protein>
    <recommendedName>
        <fullName evidence="5">Protein SEC13 homolog</fullName>
    </recommendedName>
</protein>
<dbReference type="GO" id="GO:0006606">
    <property type="term" value="P:protein import into nucleus"/>
    <property type="evidence" value="ECO:0007669"/>
    <property type="project" value="TreeGrafter"/>
</dbReference>
<dbReference type="SUPFAM" id="SSF50729">
    <property type="entry name" value="PH domain-like"/>
    <property type="match status" value="1"/>
</dbReference>
<comment type="similarity">
    <text evidence="3">Belongs to the NECAP family.</text>
</comment>
<dbReference type="GO" id="GO:0031080">
    <property type="term" value="C:nuclear pore outer ring"/>
    <property type="evidence" value="ECO:0007669"/>
    <property type="project" value="TreeGrafter"/>
</dbReference>
<evidence type="ECO:0000256" key="3">
    <source>
        <dbReference type="ARBA" id="ARBA00007736"/>
    </source>
</evidence>
<keyword evidence="14" id="KW-0539">Nucleus</keyword>
<evidence type="ECO:0000256" key="12">
    <source>
        <dbReference type="ARBA" id="ARBA00023132"/>
    </source>
</evidence>
<dbReference type="GO" id="GO:0005198">
    <property type="term" value="F:structural molecule activity"/>
    <property type="evidence" value="ECO:0007669"/>
    <property type="project" value="InterPro"/>
</dbReference>
<evidence type="ECO:0000256" key="11">
    <source>
        <dbReference type="ARBA" id="ARBA00023010"/>
    </source>
</evidence>
<accession>W6UAP1</accession>
<dbReference type="Pfam" id="PF07933">
    <property type="entry name" value="DUF1681"/>
    <property type="match status" value="1"/>
</dbReference>
<organism evidence="18 19">
    <name type="scientific">Echinococcus granulosus</name>
    <name type="common">Hydatid tapeworm</name>
    <dbReference type="NCBI Taxonomy" id="6210"/>
    <lineage>
        <taxon>Eukaryota</taxon>
        <taxon>Metazoa</taxon>
        <taxon>Spiralia</taxon>
        <taxon>Lophotrochozoa</taxon>
        <taxon>Platyhelminthes</taxon>
        <taxon>Cestoda</taxon>
        <taxon>Eucestoda</taxon>
        <taxon>Cyclophyllidea</taxon>
        <taxon>Taeniidae</taxon>
        <taxon>Echinococcus</taxon>
        <taxon>Echinococcus granulosus group</taxon>
    </lineage>
</organism>
<dbReference type="CTD" id="36342700"/>
<dbReference type="EMBL" id="APAU02000067">
    <property type="protein sequence ID" value="EUB58155.1"/>
    <property type="molecule type" value="Genomic_DNA"/>
</dbReference>
<evidence type="ECO:0000259" key="17">
    <source>
        <dbReference type="Pfam" id="PF07933"/>
    </source>
</evidence>
<keyword evidence="7 15" id="KW-0853">WD repeat</keyword>
<dbReference type="GO" id="GO:0006897">
    <property type="term" value="P:endocytosis"/>
    <property type="evidence" value="ECO:0007669"/>
    <property type="project" value="InterPro"/>
</dbReference>
<feature type="region of interest" description="Disordered" evidence="16">
    <location>
        <begin position="166"/>
        <end position="217"/>
    </location>
</feature>
<feature type="domain" description="NECAP PHear" evidence="17">
    <location>
        <begin position="6"/>
        <end position="169"/>
    </location>
</feature>
<keyword evidence="19" id="KW-1185">Reference proteome</keyword>
<dbReference type="PROSITE" id="PS50082">
    <property type="entry name" value="WD_REPEATS_2"/>
    <property type="match status" value="1"/>
</dbReference>
<dbReference type="PANTHER" id="PTHR11024:SF2">
    <property type="entry name" value="PROTEIN SEC13 HOMOLOG"/>
    <property type="match status" value="1"/>
</dbReference>
<dbReference type="Proteomes" id="UP000019149">
    <property type="component" value="Unassembled WGS sequence"/>
</dbReference>
<sequence length="841" mass="90870">MVDSDYESVLLVKREVFLYTLPPRQSTRGYRAADWSLDSPSWTGRLRVVTRSGSTDTTLYICLEDAVSGRLYAQCPVEAFPSVAVEQVLDSSRYFVIRLVSDDGRTVFVGIGFAERSDAFDLNVAIQDHFKHCKRAAEAEKFQAESASDQSLPKLDLGLKEGQRLRLNLNTRRSGDTGEGSGGGRARPLPSLKLGTPTGVPGLLPPPPPAGGGVRNRQNLRGTVADAPVPPSVSQPTSQPTSNVDLLAGLFQSAPATAAAVPFPSSSSSSSSSSVRNKASVFFSPIVLNGERRGEGANFIFGGVYGPIHGIPLYVRMNNAKRCLWQMGKHINAIEWTPSVDGEKTTSMAKHTHNGRHWPEVSGMTQTQQHDAQMNYYGTTLATCSSDEVIKLFNVKDKKQKLIAELRGHQGPVWGLSWSHPIHGNLLASCSYDRSVIVWMEHEGKWEKFYAYKDHKSSVNTVAWAPHEYGLVLACGSSDGIISILTYTSAGNWDSTTIPDAHASGVNAVSWAPAINADFILNPSLSQTACGLLKRIVSGGCDCLVKIWREDPSSGGWVKEAQLEGGHTEWVRDVAWCPSLSLARQQIASCGQDGCVIVWQSLRRRVGSDVNATGLLGTAVEGAAEEVWKPVVLATYPDVVWHVSWSLTGNILAVSGGDNKSKEFKPRELEGNMIMKDDLCNVCETKVPKIFGKLDPGRIQRPKIDQLSRKVETKAAFPRLVTMDVALNSLLFPRLHDSGAGFDLQAVCNFGVLVAVMVAEWVTLWKENLEGAWVILSEVARGRQTNTTSSGSGAGVGYGATSTTIAAAREPASSTRDSMGGVGRTRDATGGPLLPFHGGYS</sequence>
<dbReference type="InterPro" id="IPR001680">
    <property type="entry name" value="WD40_rpt"/>
</dbReference>
<gene>
    <name evidence="18" type="ORF">EGR_06985</name>
</gene>
<dbReference type="GO" id="GO:0090114">
    <property type="term" value="P:COPII-coated vesicle budding"/>
    <property type="evidence" value="ECO:0007669"/>
    <property type="project" value="TreeGrafter"/>
</dbReference>
<keyword evidence="10" id="KW-0653">Protein transport</keyword>
<evidence type="ECO:0000256" key="5">
    <source>
        <dbReference type="ARBA" id="ARBA00019195"/>
    </source>
</evidence>
<dbReference type="GO" id="GO:0032527">
    <property type="term" value="P:protein exit from endoplasmic reticulum"/>
    <property type="evidence" value="ECO:0007669"/>
    <property type="project" value="TreeGrafter"/>
</dbReference>
<dbReference type="Gene3D" id="2.30.29.30">
    <property type="entry name" value="Pleckstrin-homology domain (PH domain)/Phosphotyrosine-binding domain (PTB)"/>
    <property type="match status" value="1"/>
</dbReference>
<evidence type="ECO:0000313" key="19">
    <source>
        <dbReference type="Proteomes" id="UP000019149"/>
    </source>
</evidence>
<dbReference type="CDD" id="cd13228">
    <property type="entry name" value="PHear_NECAP"/>
    <property type="match status" value="1"/>
</dbReference>
<dbReference type="InterPro" id="IPR012466">
    <property type="entry name" value="NECAP_PHear"/>
</dbReference>
<dbReference type="InterPro" id="IPR037363">
    <property type="entry name" value="Sec13/Seh1_fam"/>
</dbReference>
<dbReference type="AlphaFoldDB" id="W6UAP1"/>
<dbReference type="RefSeq" id="XP_024349351.1">
    <property type="nucleotide sequence ID" value="XM_024496234.1"/>
</dbReference>
<keyword evidence="6" id="KW-0813">Transport</keyword>
<evidence type="ECO:0000256" key="2">
    <source>
        <dbReference type="ARBA" id="ARBA00004567"/>
    </source>
</evidence>
<evidence type="ECO:0000256" key="9">
    <source>
        <dbReference type="ARBA" id="ARBA00022816"/>
    </source>
</evidence>
<dbReference type="KEGG" id="egl:EGR_06985"/>
<dbReference type="PROSITE" id="PS50294">
    <property type="entry name" value="WD_REPEATS_REGION"/>
    <property type="match status" value="1"/>
</dbReference>
<dbReference type="GO" id="GO:0051028">
    <property type="term" value="P:mRNA transport"/>
    <property type="evidence" value="ECO:0007669"/>
    <property type="project" value="UniProtKB-KW"/>
</dbReference>
<dbReference type="GeneID" id="36342700"/>